<proteinExistence type="predicted"/>
<keyword evidence="2" id="KW-1185">Reference proteome</keyword>
<accession>A0A7X0RS95</accession>
<name>A0A7X0RS95_9BACL</name>
<evidence type="ECO:0000313" key="2">
    <source>
        <dbReference type="Proteomes" id="UP000547209"/>
    </source>
</evidence>
<dbReference type="RefSeq" id="WP_185144121.1">
    <property type="nucleotide sequence ID" value="NZ_JACJVP010000029.1"/>
</dbReference>
<dbReference type="EMBL" id="JACJVP010000029">
    <property type="protein sequence ID" value="MBB6672620.1"/>
    <property type="molecule type" value="Genomic_DNA"/>
</dbReference>
<organism evidence="1 2">
    <name type="scientific">Cohnella nanjingensis</name>
    <dbReference type="NCBI Taxonomy" id="1387779"/>
    <lineage>
        <taxon>Bacteria</taxon>
        <taxon>Bacillati</taxon>
        <taxon>Bacillota</taxon>
        <taxon>Bacilli</taxon>
        <taxon>Bacillales</taxon>
        <taxon>Paenibacillaceae</taxon>
        <taxon>Cohnella</taxon>
    </lineage>
</organism>
<protein>
    <submittedName>
        <fullName evidence="1">Uncharacterized protein</fullName>
    </submittedName>
</protein>
<gene>
    <name evidence="1" type="ORF">H7C19_18220</name>
</gene>
<dbReference type="AlphaFoldDB" id="A0A7X0RS95"/>
<sequence length="89" mass="10083">MTTRVMTQKEAAWIAHAVGGDPLIASYIDNQVDHGQDFYRIAANLPVCGRCERLVLVHNKGYVCPTCGHTEENSRGHKMKTHLRRGMYR</sequence>
<evidence type="ECO:0000313" key="1">
    <source>
        <dbReference type="EMBL" id="MBB6672620.1"/>
    </source>
</evidence>
<dbReference type="Proteomes" id="UP000547209">
    <property type="component" value="Unassembled WGS sequence"/>
</dbReference>
<reference evidence="1 2" key="1">
    <citation type="submission" date="2020-08" db="EMBL/GenBank/DDBJ databases">
        <title>Cohnella phylogeny.</title>
        <authorList>
            <person name="Dunlap C."/>
        </authorList>
    </citation>
    <scope>NUCLEOTIDE SEQUENCE [LARGE SCALE GENOMIC DNA]</scope>
    <source>
        <strain evidence="1 2">DSM 28246</strain>
    </source>
</reference>
<comment type="caution">
    <text evidence="1">The sequence shown here is derived from an EMBL/GenBank/DDBJ whole genome shotgun (WGS) entry which is preliminary data.</text>
</comment>